<dbReference type="EMBL" id="QVID01000001">
    <property type="protein sequence ID" value="RFN60273.1"/>
    <property type="molecule type" value="Genomic_DNA"/>
</dbReference>
<evidence type="ECO:0000313" key="3">
    <source>
        <dbReference type="EMBL" id="RFN60273.1"/>
    </source>
</evidence>
<dbReference type="InterPro" id="IPR039447">
    <property type="entry name" value="UreH-like_TM_dom"/>
</dbReference>
<dbReference type="PANTHER" id="PTHR42208:SF1">
    <property type="entry name" value="HEAVY METAL TRANSPORTER"/>
    <property type="match status" value="1"/>
</dbReference>
<reference evidence="3 4" key="1">
    <citation type="journal article" date="2007" name="Int. J. Syst. Evol. Microbiol.">
        <title>Marixanthomonas ophiurae gen. nov., sp. nov., a marine bacterium of the family Flavobacteriaceae isolated from a deep-sea brittle star.</title>
        <authorList>
            <person name="Romanenko L.A."/>
            <person name="Uchino M."/>
            <person name="Frolova G.M."/>
            <person name="Mikhailov V.V."/>
        </authorList>
    </citation>
    <scope>NUCLEOTIDE SEQUENCE [LARGE SCALE GENOMIC DNA]</scope>
    <source>
        <strain evidence="3 4">KMM 3046</strain>
    </source>
</reference>
<keyword evidence="1" id="KW-0812">Transmembrane</keyword>
<keyword evidence="1" id="KW-1133">Transmembrane helix</keyword>
<feature type="transmembrane region" description="Helical" evidence="1">
    <location>
        <begin position="126"/>
        <end position="149"/>
    </location>
</feature>
<evidence type="ECO:0000313" key="4">
    <source>
        <dbReference type="Proteomes" id="UP000261082"/>
    </source>
</evidence>
<dbReference type="Pfam" id="PF13386">
    <property type="entry name" value="DsbD_2"/>
    <property type="match status" value="1"/>
</dbReference>
<feature type="transmembrane region" description="Helical" evidence="1">
    <location>
        <begin position="161"/>
        <end position="182"/>
    </location>
</feature>
<sequence length="247" mass="27235">MLLSALIFGLLGSFHCVGMCGPIAFLLPVDHKKPVKKVGQIFLYHFGRIFTYSIIGLLFGLLGKSFYLFGMQQQLSIAIGVLMIIVVLLPYKTFQKYNFSKPLFKIISKVKSELGVALKRKSPDTFLTIGFLNGFLPCGLVYMAVFGAIASGNALQGSLYMVLFGIGTMPLMTTAIYLGNFLNVQVRQRIRKAIPVFVVLIGCLFIVRGMGLGIPYVSPKPTVEMINANYNCHAVSENMNTELITNQ</sequence>
<proteinExistence type="predicted"/>
<evidence type="ECO:0000259" key="2">
    <source>
        <dbReference type="Pfam" id="PF13386"/>
    </source>
</evidence>
<feature type="transmembrane region" description="Helical" evidence="1">
    <location>
        <begin position="41"/>
        <end position="62"/>
    </location>
</feature>
<name>A0A3E1QDQ3_9FLAO</name>
<dbReference type="RefSeq" id="WP_117159332.1">
    <property type="nucleotide sequence ID" value="NZ_QVID01000001.1"/>
</dbReference>
<protein>
    <submittedName>
        <fullName evidence="3">Sulfite exporter TauE/SafE family protein</fullName>
    </submittedName>
</protein>
<feature type="domain" description="Urease accessory protein UreH-like transmembrane" evidence="2">
    <location>
        <begin position="5"/>
        <end position="203"/>
    </location>
</feature>
<keyword evidence="1" id="KW-0472">Membrane</keyword>
<accession>A0A3E1QDQ3</accession>
<dbReference type="Proteomes" id="UP000261082">
    <property type="component" value="Unassembled WGS sequence"/>
</dbReference>
<feature type="transmembrane region" description="Helical" evidence="1">
    <location>
        <begin position="194"/>
        <end position="217"/>
    </location>
</feature>
<feature type="transmembrane region" description="Helical" evidence="1">
    <location>
        <begin position="6"/>
        <end position="29"/>
    </location>
</feature>
<comment type="caution">
    <text evidence="3">The sequence shown here is derived from an EMBL/GenBank/DDBJ whole genome shotgun (WGS) entry which is preliminary data.</text>
</comment>
<gene>
    <name evidence="3" type="ORF">DZ858_09600</name>
</gene>
<dbReference type="OrthoDB" id="594443at2"/>
<evidence type="ECO:0000256" key="1">
    <source>
        <dbReference type="SAM" id="Phobius"/>
    </source>
</evidence>
<feature type="transmembrane region" description="Helical" evidence="1">
    <location>
        <begin position="74"/>
        <end position="91"/>
    </location>
</feature>
<keyword evidence="4" id="KW-1185">Reference proteome</keyword>
<dbReference type="AlphaFoldDB" id="A0A3E1QDQ3"/>
<organism evidence="3 4">
    <name type="scientific">Marixanthomonas ophiurae</name>
    <dbReference type="NCBI Taxonomy" id="387659"/>
    <lineage>
        <taxon>Bacteria</taxon>
        <taxon>Pseudomonadati</taxon>
        <taxon>Bacteroidota</taxon>
        <taxon>Flavobacteriia</taxon>
        <taxon>Flavobacteriales</taxon>
        <taxon>Flavobacteriaceae</taxon>
        <taxon>Marixanthomonas</taxon>
    </lineage>
</organism>
<dbReference type="PANTHER" id="PTHR42208">
    <property type="entry name" value="HEAVY METAL TRANSPORTER-RELATED"/>
    <property type="match status" value="1"/>
</dbReference>